<feature type="signal peptide" evidence="1">
    <location>
        <begin position="1"/>
        <end position="26"/>
    </location>
</feature>
<gene>
    <name evidence="3" type="ORF">HMPREF1991_00855</name>
</gene>
<name>A0A069QJQ5_HOYLO</name>
<proteinExistence type="predicted"/>
<dbReference type="InterPro" id="IPR014756">
    <property type="entry name" value="Ig_E-set"/>
</dbReference>
<feature type="chain" id="PRO_5001665499" evidence="1">
    <location>
        <begin position="27"/>
        <end position="496"/>
    </location>
</feature>
<dbReference type="HOGENOM" id="CLU_035704_0_0_10"/>
<dbReference type="InterPro" id="IPR011042">
    <property type="entry name" value="6-blade_b-propeller_TolB-like"/>
</dbReference>
<dbReference type="RefSeq" id="WP_018966153.1">
    <property type="nucleotide sequence ID" value="NZ_KB899210.1"/>
</dbReference>
<dbReference type="SUPFAM" id="SSF81296">
    <property type="entry name" value="E set domains"/>
    <property type="match status" value="1"/>
</dbReference>
<protein>
    <submittedName>
        <fullName evidence="3">IPT/TIG domain protein</fullName>
    </submittedName>
</protein>
<evidence type="ECO:0000259" key="2">
    <source>
        <dbReference type="Pfam" id="PF01833"/>
    </source>
</evidence>
<dbReference type="EMBL" id="JNGW01000031">
    <property type="protein sequence ID" value="KDR53073.1"/>
    <property type="molecule type" value="Genomic_DNA"/>
</dbReference>
<keyword evidence="4" id="KW-1185">Reference proteome</keyword>
<dbReference type="InterPro" id="IPR002909">
    <property type="entry name" value="IPT_dom"/>
</dbReference>
<evidence type="ECO:0000313" key="4">
    <source>
        <dbReference type="Proteomes" id="UP000027442"/>
    </source>
</evidence>
<dbReference type="Gene3D" id="2.120.10.30">
    <property type="entry name" value="TolB, C-terminal domain"/>
    <property type="match status" value="1"/>
</dbReference>
<organism evidence="3 4">
    <name type="scientific">Hoylesella loescheii DSM 19665 = JCM 12249 = ATCC 15930</name>
    <dbReference type="NCBI Taxonomy" id="1122985"/>
    <lineage>
        <taxon>Bacteria</taxon>
        <taxon>Pseudomonadati</taxon>
        <taxon>Bacteroidota</taxon>
        <taxon>Bacteroidia</taxon>
        <taxon>Bacteroidales</taxon>
        <taxon>Prevotellaceae</taxon>
        <taxon>Hoylesella</taxon>
    </lineage>
</organism>
<dbReference type="AlphaFoldDB" id="A0A069QJQ5"/>
<dbReference type="PANTHER" id="PTHR13833:SF71">
    <property type="entry name" value="NHL DOMAIN-CONTAINING PROTEIN"/>
    <property type="match status" value="1"/>
</dbReference>
<dbReference type="PATRIC" id="fig|1122985.7.peg.885"/>
<dbReference type="Pfam" id="PF01833">
    <property type="entry name" value="TIG"/>
    <property type="match status" value="1"/>
</dbReference>
<evidence type="ECO:0000256" key="1">
    <source>
        <dbReference type="SAM" id="SignalP"/>
    </source>
</evidence>
<dbReference type="SUPFAM" id="SSF101898">
    <property type="entry name" value="NHL repeat"/>
    <property type="match status" value="1"/>
</dbReference>
<reference evidence="3 4" key="1">
    <citation type="submission" date="2013-08" db="EMBL/GenBank/DDBJ databases">
        <authorList>
            <person name="Weinstock G."/>
            <person name="Sodergren E."/>
            <person name="Wylie T."/>
            <person name="Fulton L."/>
            <person name="Fulton R."/>
            <person name="Fronick C."/>
            <person name="O'Laughlin M."/>
            <person name="Godfrey J."/>
            <person name="Miner T."/>
            <person name="Herter B."/>
            <person name="Appelbaum E."/>
            <person name="Cordes M."/>
            <person name="Lek S."/>
            <person name="Wollam A."/>
            <person name="Pepin K.H."/>
            <person name="Palsikar V.B."/>
            <person name="Mitreva M."/>
            <person name="Wilson R.K."/>
        </authorList>
    </citation>
    <scope>NUCLEOTIDE SEQUENCE [LARGE SCALE GENOMIC DNA]</scope>
    <source>
        <strain evidence="3 4">ATCC 15930</strain>
    </source>
</reference>
<dbReference type="eggNOG" id="COG3391">
    <property type="taxonomic scope" value="Bacteria"/>
</dbReference>
<dbReference type="PANTHER" id="PTHR13833">
    <property type="match status" value="1"/>
</dbReference>
<dbReference type="Proteomes" id="UP000027442">
    <property type="component" value="Unassembled WGS sequence"/>
</dbReference>
<keyword evidence="1" id="KW-0732">Signal</keyword>
<sequence length="496" mass="55726">MKRNKPVMKHWIYALFIATLCGNITACGDKDEDNTPRYNPNVPVTISRFTPAEGTNGQEMVIYGTNFGLDSTQVNVTIGGKKAKLSYVKADSIGCIVPYWTESGRFEVEVKVAQQSAKATTKFAYASPLVVRTLIGYRISDGDPGWKDGKFGTGKDDGSATFGKQAAFMKFDPQNQDHLYVAYEDFDYSGYGVQLFDLKTKTVTTVMHGSKCFEGKRLRAIDFTAKGDMVVATDRDDSGDRSTSVWIVKRNADGSFTDDSKREVLAAYKQCNTVAVHPANGELYFNSYGNNAIFRLDMTKYYANATETTPWDPYLTGNNYEQMLTFGTSRWNFNITMHPTGKYAYVIALNQHCIYRMDYDEATKRFKEPYLVSGQQGVKGWADGKGDGTLMNFPYQGIFVKNPDYAAQGKEDVYDFYFCDYDNYCVRYLTPDGRVRTFAGRGATSAMGDGNTWGPEDGDLRETARFGSPTGIAYDERTETFYVFDTYYKSVRTISR</sequence>
<dbReference type="InterPro" id="IPR013783">
    <property type="entry name" value="Ig-like_fold"/>
</dbReference>
<accession>A0A069QJQ5</accession>
<evidence type="ECO:0000313" key="3">
    <source>
        <dbReference type="EMBL" id="KDR53073.1"/>
    </source>
</evidence>
<comment type="caution">
    <text evidence="3">The sequence shown here is derived from an EMBL/GenBank/DDBJ whole genome shotgun (WGS) entry which is preliminary data.</text>
</comment>
<dbReference type="CDD" id="cd00603">
    <property type="entry name" value="IPT_PCSR"/>
    <property type="match status" value="1"/>
</dbReference>
<feature type="domain" description="IPT/TIG" evidence="2">
    <location>
        <begin position="45"/>
        <end position="125"/>
    </location>
</feature>
<dbReference type="Gene3D" id="2.60.40.10">
    <property type="entry name" value="Immunoglobulins"/>
    <property type="match status" value="1"/>
</dbReference>